<protein>
    <submittedName>
        <fullName evidence="8">15284_t:CDS:1</fullName>
    </submittedName>
</protein>
<dbReference type="GO" id="GO:0141039">
    <property type="term" value="F:phosphatidylinositol 3-kinase inhibitor activity"/>
    <property type="evidence" value="ECO:0007669"/>
    <property type="project" value="InterPro"/>
</dbReference>
<organism evidence="8 9">
    <name type="scientific">Dentiscutata erythropus</name>
    <dbReference type="NCBI Taxonomy" id="1348616"/>
    <lineage>
        <taxon>Eukaryota</taxon>
        <taxon>Fungi</taxon>
        <taxon>Fungi incertae sedis</taxon>
        <taxon>Mucoromycota</taxon>
        <taxon>Glomeromycotina</taxon>
        <taxon>Glomeromycetes</taxon>
        <taxon>Diversisporales</taxon>
        <taxon>Gigasporaceae</taxon>
        <taxon>Dentiscutata</taxon>
    </lineage>
</organism>
<evidence type="ECO:0000313" key="9">
    <source>
        <dbReference type="Proteomes" id="UP000789405"/>
    </source>
</evidence>
<dbReference type="GO" id="GO:0051898">
    <property type="term" value="P:negative regulation of phosphatidylinositol 3-kinase/protein kinase B signal transduction"/>
    <property type="evidence" value="ECO:0007669"/>
    <property type="project" value="InterPro"/>
</dbReference>
<dbReference type="Pfam" id="PF04442">
    <property type="entry name" value="CtaG_Cox11"/>
    <property type="match status" value="1"/>
</dbReference>
<evidence type="ECO:0000256" key="1">
    <source>
        <dbReference type="ARBA" id="ARBA00004243"/>
    </source>
</evidence>
<dbReference type="GO" id="GO:0031901">
    <property type="term" value="C:early endosome membrane"/>
    <property type="evidence" value="ECO:0007669"/>
    <property type="project" value="TreeGrafter"/>
</dbReference>
<gene>
    <name evidence="8" type="ORF">DERYTH_LOCUS6216</name>
</gene>
<dbReference type="EMBL" id="CAJVPY010002757">
    <property type="protein sequence ID" value="CAG8571169.1"/>
    <property type="molecule type" value="Genomic_DNA"/>
</dbReference>
<feature type="coiled-coil region" evidence="6">
    <location>
        <begin position="134"/>
        <end position="175"/>
    </location>
</feature>
<dbReference type="AlphaFoldDB" id="A0A9N9FZH0"/>
<dbReference type="InterPro" id="IPR056327">
    <property type="entry name" value="ARMC9_CTLH-like_dom"/>
</dbReference>
<dbReference type="GO" id="GO:0005507">
    <property type="term" value="F:copper ion binding"/>
    <property type="evidence" value="ECO:0007669"/>
    <property type="project" value="InterPro"/>
</dbReference>
<dbReference type="GO" id="GO:0045022">
    <property type="term" value="P:early endosome to late endosome transport"/>
    <property type="evidence" value="ECO:0007669"/>
    <property type="project" value="InterPro"/>
</dbReference>
<name>A0A9N9FZH0_9GLOM</name>
<dbReference type="GO" id="GO:0031902">
    <property type="term" value="C:late endosome membrane"/>
    <property type="evidence" value="ECO:0007669"/>
    <property type="project" value="TreeGrafter"/>
</dbReference>
<evidence type="ECO:0000256" key="5">
    <source>
        <dbReference type="ARBA" id="ARBA00022753"/>
    </source>
</evidence>
<keyword evidence="6" id="KW-0175">Coiled coil</keyword>
<comment type="similarity">
    <text evidence="4">Belongs to the WD repeat WDR91 family.</text>
</comment>
<reference evidence="8" key="1">
    <citation type="submission" date="2021-06" db="EMBL/GenBank/DDBJ databases">
        <authorList>
            <person name="Kallberg Y."/>
            <person name="Tangrot J."/>
            <person name="Rosling A."/>
        </authorList>
    </citation>
    <scope>NUCLEOTIDE SEQUENCE</scope>
    <source>
        <strain evidence="8">MA453B</strain>
    </source>
</reference>
<dbReference type="InterPro" id="IPR039724">
    <property type="entry name" value="WDR91"/>
</dbReference>
<comment type="subcellular location">
    <subcellularLocation>
        <location evidence="2">Early endosome</location>
    </subcellularLocation>
    <subcellularLocation>
        <location evidence="3">Late endosome</location>
    </subcellularLocation>
    <subcellularLocation>
        <location evidence="1">Mitochondrion inner membrane</location>
        <topology evidence="1">Single-pass membrane protein</topology>
        <orientation evidence="1">Intermembrane side</orientation>
    </subcellularLocation>
</comment>
<accession>A0A9N9FZH0</accession>
<proteinExistence type="inferred from homology"/>
<evidence type="ECO:0000256" key="2">
    <source>
        <dbReference type="ARBA" id="ARBA00004412"/>
    </source>
</evidence>
<evidence type="ECO:0000256" key="6">
    <source>
        <dbReference type="SAM" id="Coils"/>
    </source>
</evidence>
<dbReference type="Gene3D" id="2.60.370.10">
    <property type="entry name" value="Ctag/Cox11"/>
    <property type="match status" value="1"/>
</dbReference>
<comment type="caution">
    <text evidence="8">The sequence shown here is derived from an EMBL/GenBank/DDBJ whole genome shotgun (WGS) entry which is preliminary data.</text>
</comment>
<dbReference type="GO" id="GO:0005743">
    <property type="term" value="C:mitochondrial inner membrane"/>
    <property type="evidence" value="ECO:0007669"/>
    <property type="project" value="UniProtKB-SubCell"/>
</dbReference>
<dbReference type="PANTHER" id="PTHR13083:SF3">
    <property type="entry name" value="WD REPEAT-CONTAINING PROTEIN 91"/>
    <property type="match status" value="1"/>
</dbReference>
<evidence type="ECO:0000256" key="3">
    <source>
        <dbReference type="ARBA" id="ARBA00004603"/>
    </source>
</evidence>
<dbReference type="InterPro" id="IPR023471">
    <property type="entry name" value="CtaG/Cox11_dom_sf"/>
</dbReference>
<dbReference type="PANTHER" id="PTHR13083">
    <property type="entry name" value="WD REPEAT-CONTAINING PROTEIN 91"/>
    <property type="match status" value="1"/>
</dbReference>
<evidence type="ECO:0000256" key="4">
    <source>
        <dbReference type="ARBA" id="ARBA00006128"/>
    </source>
</evidence>
<evidence type="ECO:0000259" key="7">
    <source>
        <dbReference type="Pfam" id="PF23138"/>
    </source>
</evidence>
<feature type="domain" description="ARMC9 CTLH-like" evidence="7">
    <location>
        <begin position="5"/>
        <end position="128"/>
    </location>
</feature>
<dbReference type="InterPro" id="IPR007533">
    <property type="entry name" value="Cyt_c_oxidase_assmbl_CtaG"/>
</dbReference>
<dbReference type="SUPFAM" id="SSF110111">
    <property type="entry name" value="Ctag/Cox11"/>
    <property type="match status" value="1"/>
</dbReference>
<evidence type="ECO:0000313" key="8">
    <source>
        <dbReference type="EMBL" id="CAG8571169.1"/>
    </source>
</evidence>
<keyword evidence="5" id="KW-0967">Endosome</keyword>
<feature type="non-terminal residue" evidence="8">
    <location>
        <position position="348"/>
    </location>
</feature>
<dbReference type="OrthoDB" id="193023at2759"/>
<dbReference type="Proteomes" id="UP000789405">
    <property type="component" value="Unassembled WGS sequence"/>
</dbReference>
<dbReference type="Pfam" id="PF23138">
    <property type="entry name" value="CTLH_Armc9"/>
    <property type="match status" value="1"/>
</dbReference>
<sequence>AEKIIEELYSFITNSDINGLLDYWEYLNIRYFSRLDARYFGSVKKFKISLLRYYLVYATQQRRKEKVLEFFDTFEANLNGNSEWSKWFGLPFSKNPAADPYFEPFFTKQWLETFTASLHNFLNTIFQNMHRFQRRALETEIQSLHNVIVDLKAKIEHYDAEIANLRQANEWFESNINHSSRSLTHPQLNYNGTKSPETCSDGRSMTPVSEYDLVDAQKLLSEDINPYTNTSQESYLEQIGTPMMGTSTINPNCLVPPKKSCQIKITFNADTLRALNWSFIPQQREVRVLPGETVLAFYTAKNVSNHDIIGIATYNVISSKVAPYFNKIQCFCFEEQMLGAGEQVDIFY</sequence>
<keyword evidence="9" id="KW-1185">Reference proteome</keyword>